<dbReference type="GO" id="GO:0006094">
    <property type="term" value="P:gluconeogenesis"/>
    <property type="evidence" value="ECO:0007669"/>
    <property type="project" value="UniProtKB-UniRule"/>
</dbReference>
<comment type="similarity">
    <text evidence="2 8 9">Belongs to the GPI family.</text>
</comment>
<dbReference type="FunFam" id="3.40.50.10490:FF:000071">
    <property type="entry name" value="Glucose-6-phosphate isomerase"/>
    <property type="match status" value="1"/>
</dbReference>
<dbReference type="PANTHER" id="PTHR11469">
    <property type="entry name" value="GLUCOSE-6-PHOSPHATE ISOMERASE"/>
    <property type="match status" value="1"/>
</dbReference>
<evidence type="ECO:0000256" key="2">
    <source>
        <dbReference type="ARBA" id="ARBA00006604"/>
    </source>
</evidence>
<dbReference type="InterPro" id="IPR001672">
    <property type="entry name" value="G6P_Isomerase"/>
</dbReference>
<comment type="pathway">
    <text evidence="1 8 9">Carbohydrate degradation; glycolysis; D-glyceraldehyde 3-phosphate and glycerone phosphate from D-glucose: step 2/4.</text>
</comment>
<dbReference type="Gene3D" id="3.40.50.10490">
    <property type="entry name" value="Glucose-6-phosphate isomerase like protein, domain 1"/>
    <property type="match status" value="2"/>
</dbReference>
<dbReference type="InterPro" id="IPR018189">
    <property type="entry name" value="Phosphoglucose_isomerase_CS"/>
</dbReference>
<proteinExistence type="inferred from homology"/>
<dbReference type="InterPro" id="IPR046348">
    <property type="entry name" value="SIS_dom_sf"/>
</dbReference>
<dbReference type="KEGG" id="vpy:HZI73_01155"/>
<evidence type="ECO:0000256" key="9">
    <source>
        <dbReference type="RuleBase" id="RU000612"/>
    </source>
</evidence>
<dbReference type="SUPFAM" id="SSF53697">
    <property type="entry name" value="SIS domain"/>
    <property type="match status" value="1"/>
</dbReference>
<dbReference type="CDD" id="cd05015">
    <property type="entry name" value="SIS_PGI_1"/>
    <property type="match status" value="1"/>
</dbReference>
<keyword evidence="11" id="KW-1185">Reference proteome</keyword>
<evidence type="ECO:0000256" key="3">
    <source>
        <dbReference type="ARBA" id="ARBA00022432"/>
    </source>
</evidence>
<dbReference type="InterPro" id="IPR035482">
    <property type="entry name" value="SIS_PGI_2"/>
</dbReference>
<dbReference type="HAMAP" id="MF_00473">
    <property type="entry name" value="G6P_isomerase"/>
    <property type="match status" value="1"/>
</dbReference>
<dbReference type="UniPathway" id="UPA00109">
    <property type="reaction ID" value="UER00181"/>
</dbReference>
<dbReference type="GO" id="GO:0006096">
    <property type="term" value="P:glycolytic process"/>
    <property type="evidence" value="ECO:0007669"/>
    <property type="project" value="UniProtKB-UniRule"/>
</dbReference>
<reference evidence="10" key="1">
    <citation type="submission" date="2020-07" db="EMBL/GenBank/DDBJ databases">
        <title>Vallitalea pronyensis genome.</title>
        <authorList>
            <person name="Postec A."/>
        </authorList>
    </citation>
    <scope>NUCLEOTIDE SEQUENCE</scope>
    <source>
        <strain evidence="10">FatNI3</strain>
    </source>
</reference>
<dbReference type="EMBL" id="CP058649">
    <property type="protein sequence ID" value="QUI20987.1"/>
    <property type="molecule type" value="Genomic_DNA"/>
</dbReference>
<dbReference type="Pfam" id="PF00342">
    <property type="entry name" value="PGI"/>
    <property type="match status" value="1"/>
</dbReference>
<protein>
    <recommendedName>
        <fullName evidence="8">Glucose-6-phosphate isomerase</fullName>
        <shortName evidence="8">GPI</shortName>
        <ecNumber evidence="8">5.3.1.9</ecNumber>
    </recommendedName>
    <alternativeName>
        <fullName evidence="8">Phosphoglucose isomerase</fullName>
        <shortName evidence="8">PGI</shortName>
    </alternativeName>
    <alternativeName>
        <fullName evidence="8">Phosphohexose isomerase</fullName>
        <shortName evidence="8">PHI</shortName>
    </alternativeName>
</protein>
<dbReference type="Proteomes" id="UP000683246">
    <property type="component" value="Chromosome"/>
</dbReference>
<dbReference type="GO" id="GO:0097367">
    <property type="term" value="F:carbohydrate derivative binding"/>
    <property type="evidence" value="ECO:0007669"/>
    <property type="project" value="InterPro"/>
</dbReference>
<comment type="catalytic activity">
    <reaction evidence="7 8 9">
        <text>alpha-D-glucose 6-phosphate = beta-D-fructose 6-phosphate</text>
        <dbReference type="Rhea" id="RHEA:11816"/>
        <dbReference type="ChEBI" id="CHEBI:57634"/>
        <dbReference type="ChEBI" id="CHEBI:58225"/>
        <dbReference type="EC" id="5.3.1.9"/>
    </reaction>
</comment>
<gene>
    <name evidence="8" type="primary">pgi</name>
    <name evidence="10" type="ORF">HZI73_01155</name>
</gene>
<sequence>MSNRFEQQTWRESMKLRLDFNHMMTAFVGESGIDESQIAAIEGQIEAAEKAMVDKRANGGMDWRDLPYNQTEVVADINDYVESVKDDFDAFVVLGIGGSALGPIAVQQAINHPYYNELSKEQRGGYPKLYVADNVDPEKLVSLLEVLDLEKTLFNVITKSGSTSETMSQFMIIKKILEEKLGAEKAKNHIVCTTDAKNGNLRPIADQEGYKSFIIPAGVGGRFSELTPVGLLPAAMCGINIAELLAGAGYMDELCKTEDTFKNPAAMYAILHYLGMKKGKNISVIMPYADTLKFIGDWYAQLWAESLGKKFDNDGNVVHVGQTPVRALGATDQHSQVQLYAEGPKDKIIVFVGVDQYKTSLNIPKIYGDIPSLGFLGGETHNKLIQTEQMATEYALLKGGQANMTITLPEVNEFTLGQILYLFEVATGFAGELLNINAFDQPGVEEGKNATYAMFGRPGYEKKKAELDARPAKNKKYMI</sequence>
<feature type="active site" evidence="8">
    <location>
        <position position="334"/>
    </location>
</feature>
<dbReference type="UniPathway" id="UPA00138"/>
<keyword evidence="6 8" id="KW-0413">Isomerase</keyword>
<dbReference type="GO" id="GO:0048029">
    <property type="term" value="F:monosaccharide binding"/>
    <property type="evidence" value="ECO:0007669"/>
    <property type="project" value="TreeGrafter"/>
</dbReference>
<evidence type="ECO:0000256" key="5">
    <source>
        <dbReference type="ARBA" id="ARBA00023152"/>
    </source>
</evidence>
<dbReference type="PROSITE" id="PS00174">
    <property type="entry name" value="P_GLUCOSE_ISOMERASE_2"/>
    <property type="match status" value="1"/>
</dbReference>
<dbReference type="CDD" id="cd05016">
    <property type="entry name" value="SIS_PGI_2"/>
    <property type="match status" value="1"/>
</dbReference>
<organism evidence="10 11">
    <name type="scientific">Vallitalea pronyensis</name>
    <dbReference type="NCBI Taxonomy" id="1348613"/>
    <lineage>
        <taxon>Bacteria</taxon>
        <taxon>Bacillati</taxon>
        <taxon>Bacillota</taxon>
        <taxon>Clostridia</taxon>
        <taxon>Lachnospirales</taxon>
        <taxon>Vallitaleaceae</taxon>
        <taxon>Vallitalea</taxon>
    </lineage>
</organism>
<dbReference type="PRINTS" id="PR00662">
    <property type="entry name" value="G6PISOMERASE"/>
</dbReference>
<name>A0A8J8MFT0_9FIRM</name>
<accession>A0A8J8MFT0</accession>
<evidence type="ECO:0000256" key="6">
    <source>
        <dbReference type="ARBA" id="ARBA00023235"/>
    </source>
</evidence>
<keyword evidence="4 8" id="KW-0963">Cytoplasm</keyword>
<dbReference type="FunFam" id="3.40.50.10490:FF:000016">
    <property type="entry name" value="Glucose-6-phosphate isomerase"/>
    <property type="match status" value="1"/>
</dbReference>
<dbReference type="RefSeq" id="WP_212696446.1">
    <property type="nucleotide sequence ID" value="NZ_CP058649.1"/>
</dbReference>
<evidence type="ECO:0000313" key="10">
    <source>
        <dbReference type="EMBL" id="QUI20987.1"/>
    </source>
</evidence>
<comment type="pathway">
    <text evidence="8">Carbohydrate biosynthesis; gluconeogenesis.</text>
</comment>
<dbReference type="InterPro" id="IPR035476">
    <property type="entry name" value="SIS_PGI_1"/>
</dbReference>
<dbReference type="GO" id="GO:0004347">
    <property type="term" value="F:glucose-6-phosphate isomerase activity"/>
    <property type="evidence" value="ECO:0007669"/>
    <property type="project" value="UniProtKB-UniRule"/>
</dbReference>
<dbReference type="GO" id="GO:0051156">
    <property type="term" value="P:glucose 6-phosphate metabolic process"/>
    <property type="evidence" value="ECO:0007669"/>
    <property type="project" value="TreeGrafter"/>
</dbReference>
<keyword evidence="3 8" id="KW-0312">Gluconeogenesis</keyword>
<dbReference type="PROSITE" id="PS51463">
    <property type="entry name" value="P_GLUCOSE_ISOMERASE_3"/>
    <property type="match status" value="1"/>
</dbReference>
<evidence type="ECO:0000313" key="11">
    <source>
        <dbReference type="Proteomes" id="UP000683246"/>
    </source>
</evidence>
<dbReference type="AlphaFoldDB" id="A0A8J8MFT0"/>
<evidence type="ECO:0000256" key="7">
    <source>
        <dbReference type="ARBA" id="ARBA00029321"/>
    </source>
</evidence>
<evidence type="ECO:0000256" key="8">
    <source>
        <dbReference type="HAMAP-Rule" id="MF_00473"/>
    </source>
</evidence>
<feature type="active site" evidence="8">
    <location>
        <position position="448"/>
    </location>
</feature>
<evidence type="ECO:0000256" key="1">
    <source>
        <dbReference type="ARBA" id="ARBA00004926"/>
    </source>
</evidence>
<dbReference type="EC" id="5.3.1.9" evidence="8"/>
<dbReference type="GO" id="GO:0005829">
    <property type="term" value="C:cytosol"/>
    <property type="evidence" value="ECO:0007669"/>
    <property type="project" value="TreeGrafter"/>
</dbReference>
<comment type="function">
    <text evidence="8">Catalyzes the reversible isomerization of glucose-6-phosphate to fructose-6-phosphate.</text>
</comment>
<dbReference type="PANTHER" id="PTHR11469:SF1">
    <property type="entry name" value="GLUCOSE-6-PHOSPHATE ISOMERASE"/>
    <property type="match status" value="1"/>
</dbReference>
<comment type="subcellular location">
    <subcellularLocation>
        <location evidence="8">Cytoplasm</location>
    </subcellularLocation>
</comment>
<evidence type="ECO:0000256" key="4">
    <source>
        <dbReference type="ARBA" id="ARBA00022490"/>
    </source>
</evidence>
<feature type="active site" description="Proton donor" evidence="8">
    <location>
        <position position="305"/>
    </location>
</feature>
<keyword evidence="5 8" id="KW-0324">Glycolysis</keyword>